<accession>A0A6J5RY00</accession>
<dbReference type="EMBL" id="LR796625">
    <property type="protein sequence ID" value="CAB4155300.1"/>
    <property type="molecule type" value="Genomic_DNA"/>
</dbReference>
<sequence length="64" mass="7293">MQSKGLGDDIKKITAATGLDQIAKKIAQLLDEDCGCDDRANWLNEKTKNWPIYKKRNNNEKTNQ</sequence>
<name>A0A6J5RY00_9CAUD</name>
<evidence type="ECO:0000313" key="2">
    <source>
        <dbReference type="EMBL" id="CAB4170553.1"/>
    </source>
</evidence>
<evidence type="ECO:0000313" key="1">
    <source>
        <dbReference type="EMBL" id="CAB4155300.1"/>
    </source>
</evidence>
<gene>
    <name evidence="3" type="ORF">UFOVP1307_151</name>
    <name evidence="1" type="ORF">UFOVP651_195</name>
    <name evidence="2" type="ORF">UFOVP902_51</name>
</gene>
<reference evidence="3" key="1">
    <citation type="submission" date="2020-05" db="EMBL/GenBank/DDBJ databases">
        <authorList>
            <person name="Chiriac C."/>
            <person name="Salcher M."/>
            <person name="Ghai R."/>
            <person name="Kavagutti S V."/>
        </authorList>
    </citation>
    <scope>NUCLEOTIDE SEQUENCE</scope>
</reference>
<dbReference type="EMBL" id="LR797270">
    <property type="protein sequence ID" value="CAB4198561.1"/>
    <property type="molecule type" value="Genomic_DNA"/>
</dbReference>
<evidence type="ECO:0000313" key="3">
    <source>
        <dbReference type="EMBL" id="CAB4198561.1"/>
    </source>
</evidence>
<dbReference type="EMBL" id="LR796859">
    <property type="protein sequence ID" value="CAB4170553.1"/>
    <property type="molecule type" value="Genomic_DNA"/>
</dbReference>
<protein>
    <submittedName>
        <fullName evidence="3">Uncharacterized protein</fullName>
    </submittedName>
</protein>
<proteinExistence type="predicted"/>
<organism evidence="3">
    <name type="scientific">uncultured Caudovirales phage</name>
    <dbReference type="NCBI Taxonomy" id="2100421"/>
    <lineage>
        <taxon>Viruses</taxon>
        <taxon>Duplodnaviria</taxon>
        <taxon>Heunggongvirae</taxon>
        <taxon>Uroviricota</taxon>
        <taxon>Caudoviricetes</taxon>
        <taxon>Peduoviridae</taxon>
        <taxon>Maltschvirus</taxon>
        <taxon>Maltschvirus maltsch</taxon>
    </lineage>
</organism>